<proteinExistence type="predicted"/>
<organism evidence="1">
    <name type="scientific">Xanthomonas oryzae pv. oryzae</name>
    <dbReference type="NCBI Taxonomy" id="64187"/>
    <lineage>
        <taxon>Bacteria</taxon>
        <taxon>Pseudomonadati</taxon>
        <taxon>Pseudomonadota</taxon>
        <taxon>Gammaproteobacteria</taxon>
        <taxon>Lysobacterales</taxon>
        <taxon>Lysobacteraceae</taxon>
        <taxon>Xanthomonas</taxon>
    </lineage>
</organism>
<dbReference type="InterPro" id="IPR029058">
    <property type="entry name" value="AB_hydrolase_fold"/>
</dbReference>
<gene>
    <name evidence="1" type="ORF">BXO512_09410</name>
</gene>
<evidence type="ECO:0000313" key="1">
    <source>
        <dbReference type="EMBL" id="OLG91847.1"/>
    </source>
</evidence>
<dbReference type="Gene3D" id="3.40.50.1820">
    <property type="entry name" value="alpha/beta hydrolase"/>
    <property type="match status" value="1"/>
</dbReference>
<sequence>MHAPELKPGNAARCHWQHAADIRTPLALLYLHGVSTSTSEAGARPEQMADALAANADVHRWPGHGLSTPDAMQGLTAAVLQTSALEALAQAQRMGQRIAIIGSSMGATLGLWLG</sequence>
<name>A0A854CLE9_XANOO</name>
<reference evidence="1" key="1">
    <citation type="submission" date="2015-01" db="EMBL/GenBank/DDBJ databases">
        <title>Population genomics of rice bacterial leaf blight strains from India.</title>
        <authorList>
            <person name="Midha S."/>
            <person name="Anil M.G."/>
            <person name="Mishra D."/>
            <person name="Brahma K."/>
            <person name="Laha G.S."/>
            <person name="Sundaram R.M."/>
            <person name="Sonti R.V."/>
            <person name="Patil P.B."/>
        </authorList>
    </citation>
    <scope>NUCLEOTIDE SEQUENCE</scope>
    <source>
        <strain evidence="1">BXO512</strain>
    </source>
</reference>
<dbReference type="RefSeq" id="WP_369323985.1">
    <property type="nucleotide sequence ID" value="NZ_JXDP01000053.1"/>
</dbReference>
<dbReference type="AlphaFoldDB" id="A0A854CLE9"/>
<accession>A0A854CLE9</accession>
<feature type="non-terminal residue" evidence="1">
    <location>
        <position position="114"/>
    </location>
</feature>
<comment type="caution">
    <text evidence="1">The sequence shown here is derived from an EMBL/GenBank/DDBJ whole genome shotgun (WGS) entry which is preliminary data.</text>
</comment>
<dbReference type="SUPFAM" id="SSF53474">
    <property type="entry name" value="alpha/beta-Hydrolases"/>
    <property type="match status" value="1"/>
</dbReference>
<dbReference type="EMBL" id="JXEA01000110">
    <property type="protein sequence ID" value="OLG91847.1"/>
    <property type="molecule type" value="Genomic_DNA"/>
</dbReference>
<protein>
    <submittedName>
        <fullName evidence="1">Lysophospholipase</fullName>
    </submittedName>
</protein>